<name>A0A0M2NJW1_9FIRM</name>
<dbReference type="EMBL" id="LAYJ01000105">
    <property type="protein sequence ID" value="KKI50520.1"/>
    <property type="molecule type" value="Genomic_DNA"/>
</dbReference>
<keyword evidence="4" id="KW-0282">Flagellum</keyword>
<reference evidence="4 5" key="1">
    <citation type="submission" date="2015-04" db="EMBL/GenBank/DDBJ databases">
        <title>Draft genome sequence of bacteremic isolate Catabacter hongkongensis type strain HKU16T.</title>
        <authorList>
            <person name="Lau S.K."/>
            <person name="Teng J.L."/>
            <person name="Huang Y."/>
            <person name="Curreem S.O."/>
            <person name="Tsui S.K."/>
            <person name="Woo P.C."/>
        </authorList>
    </citation>
    <scope>NUCLEOTIDE SEQUENCE [LARGE SCALE GENOMIC DNA]</scope>
    <source>
        <strain evidence="4 5">HKU16</strain>
    </source>
</reference>
<organism evidence="4 5">
    <name type="scientific">Christensenella hongkongensis</name>
    <dbReference type="NCBI Taxonomy" id="270498"/>
    <lineage>
        <taxon>Bacteria</taxon>
        <taxon>Bacillati</taxon>
        <taxon>Bacillota</taxon>
        <taxon>Clostridia</taxon>
        <taxon>Christensenellales</taxon>
        <taxon>Christensenellaceae</taxon>
        <taxon>Christensenella</taxon>
    </lineage>
</organism>
<dbReference type="Pfam" id="PF10609">
    <property type="entry name" value="ParA"/>
    <property type="match status" value="1"/>
</dbReference>
<dbReference type="GO" id="GO:0016887">
    <property type="term" value="F:ATP hydrolysis activity"/>
    <property type="evidence" value="ECO:0007669"/>
    <property type="project" value="TreeGrafter"/>
</dbReference>
<evidence type="ECO:0000256" key="2">
    <source>
        <dbReference type="ARBA" id="ARBA00022840"/>
    </source>
</evidence>
<gene>
    <name evidence="4" type="ORF">CHK_1986</name>
</gene>
<dbReference type="SUPFAM" id="SSF52540">
    <property type="entry name" value="P-loop containing nucleoside triphosphate hydrolases"/>
    <property type="match status" value="1"/>
</dbReference>
<dbReference type="PANTHER" id="PTHR43384:SF4">
    <property type="entry name" value="CELLULOSE BIOSYNTHESIS PROTEIN BCSQ-RELATED"/>
    <property type="match status" value="1"/>
</dbReference>
<feature type="binding site" evidence="3">
    <location>
        <begin position="36"/>
        <end position="43"/>
    </location>
    <ligand>
        <name>ATP</name>
        <dbReference type="ChEBI" id="CHEBI:30616"/>
    </ligand>
</feature>
<dbReference type="OrthoDB" id="9816297at2"/>
<dbReference type="GO" id="GO:0009898">
    <property type="term" value="C:cytoplasmic side of plasma membrane"/>
    <property type="evidence" value="ECO:0007669"/>
    <property type="project" value="TreeGrafter"/>
</dbReference>
<keyword evidence="5" id="KW-1185">Reference proteome</keyword>
<proteinExistence type="predicted"/>
<dbReference type="InterPro" id="IPR033756">
    <property type="entry name" value="YlxH/NBP35"/>
</dbReference>
<dbReference type="AlphaFoldDB" id="A0A0M2NJW1"/>
<dbReference type="STRING" id="270498.CHK_1986"/>
<dbReference type="GO" id="GO:0051782">
    <property type="term" value="P:negative regulation of cell division"/>
    <property type="evidence" value="ECO:0007669"/>
    <property type="project" value="TreeGrafter"/>
</dbReference>
<dbReference type="GO" id="GO:0005829">
    <property type="term" value="C:cytosol"/>
    <property type="evidence" value="ECO:0007669"/>
    <property type="project" value="TreeGrafter"/>
</dbReference>
<dbReference type="GO" id="GO:0005524">
    <property type="term" value="F:ATP binding"/>
    <property type="evidence" value="ECO:0007669"/>
    <property type="project" value="UniProtKB-KW"/>
</dbReference>
<dbReference type="InterPro" id="IPR050625">
    <property type="entry name" value="ParA/MinD_ATPase"/>
</dbReference>
<keyword evidence="1 3" id="KW-0547">Nucleotide-binding</keyword>
<dbReference type="PANTHER" id="PTHR43384">
    <property type="entry name" value="SEPTUM SITE-DETERMINING PROTEIN MIND HOMOLOG, CHLOROPLASTIC-RELATED"/>
    <property type="match status" value="1"/>
</dbReference>
<dbReference type="Proteomes" id="UP000034076">
    <property type="component" value="Unassembled WGS sequence"/>
</dbReference>
<dbReference type="InterPro" id="IPR025501">
    <property type="entry name" value="MinD_FleN"/>
</dbReference>
<comment type="caution">
    <text evidence="4">The sequence shown here is derived from an EMBL/GenBank/DDBJ whole genome shotgun (WGS) entry which is preliminary data.</text>
</comment>
<evidence type="ECO:0000256" key="3">
    <source>
        <dbReference type="PIRSR" id="PIRSR003092-1"/>
    </source>
</evidence>
<evidence type="ECO:0000313" key="5">
    <source>
        <dbReference type="Proteomes" id="UP000034076"/>
    </source>
</evidence>
<keyword evidence="4" id="KW-0966">Cell projection</keyword>
<dbReference type="RefSeq" id="WP_046443836.1">
    <property type="nucleotide sequence ID" value="NZ_JAXDTA010000019.1"/>
</dbReference>
<dbReference type="Gene3D" id="3.40.50.300">
    <property type="entry name" value="P-loop containing nucleotide triphosphate hydrolases"/>
    <property type="match status" value="1"/>
</dbReference>
<keyword evidence="2 3" id="KW-0067">ATP-binding</keyword>
<keyword evidence="4" id="KW-0969">Cilium</keyword>
<accession>A0A0M2NJW1</accession>
<sequence>MSKQAEHLQERVDAASKKVGEPADKKAKLFCVTSGKGGVGKTSFSVNFALALAEYGKKSVIIDADFGFSNGNIMLGKNSQYSLEHVISGEKTLEDVIEECFPGVWYISGGSGVAELLALKEEQMEKIMAQLMGLEQEMDYILFDTGAGLNPNILRMISASDETILVITPEPTSIIDSYVILKTALEENEQCKISALINRAPEQNAQLTFSNFSAVVKKHLDYDVRMIGFLPEDTRMSQSISAMVPYIIQYPKSTVSMQLRKIAEEIAFQEIKEPPRGLKGFFSRLIRRSR</sequence>
<protein>
    <submittedName>
        <fullName evidence="4">Flagellar synthesis regulator FleN</fullName>
    </submittedName>
</protein>
<evidence type="ECO:0000313" key="4">
    <source>
        <dbReference type="EMBL" id="KKI50520.1"/>
    </source>
</evidence>
<dbReference type="InterPro" id="IPR027417">
    <property type="entry name" value="P-loop_NTPase"/>
</dbReference>
<evidence type="ECO:0000256" key="1">
    <source>
        <dbReference type="ARBA" id="ARBA00022741"/>
    </source>
</evidence>
<dbReference type="PIRSF" id="PIRSF003092">
    <property type="entry name" value="MinD"/>
    <property type="match status" value="1"/>
</dbReference>